<protein>
    <submittedName>
        <fullName evidence="3">Isochorismatase family protein</fullName>
    </submittedName>
</protein>
<dbReference type="PRINTS" id="PR01398">
    <property type="entry name" value="ISCHRISMTASE"/>
</dbReference>
<dbReference type="InterPro" id="IPR016291">
    <property type="entry name" value="Isochorismatase"/>
</dbReference>
<dbReference type="PANTHER" id="PTHR43540:SF3">
    <property type="entry name" value="ENTEROBACTIN SYNTHASE COMPONENT B"/>
    <property type="match status" value="1"/>
</dbReference>
<dbReference type="AlphaFoldDB" id="A0A927EYR6"/>
<dbReference type="Pfam" id="PF00857">
    <property type="entry name" value="Isochorismatase"/>
    <property type="match status" value="1"/>
</dbReference>
<dbReference type="PIRSF" id="PIRSF001111">
    <property type="entry name" value="Isochorismatase"/>
    <property type="match status" value="1"/>
</dbReference>
<reference evidence="3" key="1">
    <citation type="submission" date="2020-09" db="EMBL/GenBank/DDBJ databases">
        <title>Secondary metabolite and genome analysis of marine Streptomyces chumphonensis KK1-2T.</title>
        <authorList>
            <person name="Phongsopitanun W."/>
            <person name="Kanchanasin P."/>
            <person name="Pittayakhajonwut P."/>
            <person name="Suwanborirux K."/>
            <person name="Tanasupawat S."/>
        </authorList>
    </citation>
    <scope>NUCLEOTIDE SEQUENCE</scope>
    <source>
        <strain evidence="3">KK1-2</strain>
    </source>
</reference>
<evidence type="ECO:0000313" key="3">
    <source>
        <dbReference type="EMBL" id="MBD3932111.1"/>
    </source>
</evidence>
<dbReference type="InterPro" id="IPR050272">
    <property type="entry name" value="Isochorismatase-like_hydrls"/>
</dbReference>
<dbReference type="SUPFAM" id="SSF52499">
    <property type="entry name" value="Isochorismatase-like hydrolases"/>
    <property type="match status" value="1"/>
</dbReference>
<keyword evidence="4" id="KW-1185">Reference proteome</keyword>
<dbReference type="Proteomes" id="UP000632289">
    <property type="component" value="Unassembled WGS sequence"/>
</dbReference>
<dbReference type="RefSeq" id="WP_191209407.1">
    <property type="nucleotide sequence ID" value="NZ_BAABKL010000050.1"/>
</dbReference>
<sequence length="233" mass="25809">MSHIPPVEPYPMPGEGDLPENTVRWVPDANRAVLLLHDMQEFFLRPFPRTGEPGGPLVSNATLLRERCAELGIPVAYTAQPGGMTTEERGLLRDFWGPGMDPEPEHRRIVSGLESRPGDWTFTKWRYSAFHKSRLLERMRLHQRDQLIVCGVYAHIGVLMTAVDAYTHDIQPFLVADAVADFSVEDHRLALHYVARRSGRVLTTKAALEELGGPASVESTAAPVGVGRPGAAR</sequence>
<keyword evidence="1" id="KW-0378">Hydrolase</keyword>
<evidence type="ECO:0000256" key="1">
    <source>
        <dbReference type="ARBA" id="ARBA00022801"/>
    </source>
</evidence>
<dbReference type="EMBL" id="JACXYU010000004">
    <property type="protein sequence ID" value="MBD3932111.1"/>
    <property type="molecule type" value="Genomic_DNA"/>
</dbReference>
<gene>
    <name evidence="3" type="ORF">IF129_11175</name>
</gene>
<accession>A0A927EYR6</accession>
<dbReference type="PANTHER" id="PTHR43540">
    <property type="entry name" value="PEROXYUREIDOACRYLATE/UREIDOACRYLATE AMIDOHYDROLASE-RELATED"/>
    <property type="match status" value="1"/>
</dbReference>
<dbReference type="Gene3D" id="3.40.50.850">
    <property type="entry name" value="Isochorismatase-like"/>
    <property type="match status" value="1"/>
</dbReference>
<evidence type="ECO:0000259" key="2">
    <source>
        <dbReference type="Pfam" id="PF00857"/>
    </source>
</evidence>
<dbReference type="InterPro" id="IPR036380">
    <property type="entry name" value="Isochorismatase-like_sf"/>
</dbReference>
<organism evidence="3 4">
    <name type="scientific">Streptomyces chumphonensis</name>
    <dbReference type="NCBI Taxonomy" id="1214925"/>
    <lineage>
        <taxon>Bacteria</taxon>
        <taxon>Bacillati</taxon>
        <taxon>Actinomycetota</taxon>
        <taxon>Actinomycetes</taxon>
        <taxon>Kitasatosporales</taxon>
        <taxon>Streptomycetaceae</taxon>
        <taxon>Streptomyces</taxon>
    </lineage>
</organism>
<evidence type="ECO:0000313" key="4">
    <source>
        <dbReference type="Proteomes" id="UP000632289"/>
    </source>
</evidence>
<dbReference type="GO" id="GO:0008908">
    <property type="term" value="F:isochorismatase activity"/>
    <property type="evidence" value="ECO:0007669"/>
    <property type="project" value="InterPro"/>
</dbReference>
<comment type="caution">
    <text evidence="3">The sequence shown here is derived from an EMBL/GenBank/DDBJ whole genome shotgun (WGS) entry which is preliminary data.</text>
</comment>
<dbReference type="InterPro" id="IPR000868">
    <property type="entry name" value="Isochorismatase-like_dom"/>
</dbReference>
<name>A0A927EYR6_9ACTN</name>
<feature type="domain" description="Isochorismatase-like" evidence="2">
    <location>
        <begin position="33"/>
        <end position="205"/>
    </location>
</feature>
<proteinExistence type="predicted"/>